<name>A0A097QQV6_9EURY</name>
<reference evidence="2 3" key="1">
    <citation type="journal article" date="2015" name="Int. J. Syst. Evol. Microbiol.">
        <title>Thermococcus eurythermalis sp. nov., a conditional piezophilic hyperthermophilic archaeon with a wide temperature range isolated from an oil-immersed chimney in the Guaymas Basin.</title>
        <authorList>
            <person name="Zhao W."/>
            <person name="Zeng X."/>
            <person name="Xiao X."/>
        </authorList>
    </citation>
    <scope>NUCLEOTIDE SEQUENCE [LARGE SCALE GENOMIC DNA]</scope>
    <source>
        <strain evidence="2 3">A501</strain>
    </source>
</reference>
<evidence type="ECO:0000313" key="3">
    <source>
        <dbReference type="Proteomes" id="UP000029980"/>
    </source>
</evidence>
<evidence type="ECO:0000313" key="2">
    <source>
        <dbReference type="EMBL" id="AIU68856.1"/>
    </source>
</evidence>
<dbReference type="PANTHER" id="PTHR43581">
    <property type="entry name" value="ATP/GTP PHOSPHATASE"/>
    <property type="match status" value="1"/>
</dbReference>
<dbReference type="STRING" id="1505907.TEU_00075"/>
<keyword evidence="3" id="KW-1185">Reference proteome</keyword>
<protein>
    <submittedName>
        <fullName evidence="2">ABC transporter ATPase</fullName>
    </submittedName>
</protein>
<organism evidence="2 3">
    <name type="scientific">Thermococcus eurythermalis</name>
    <dbReference type="NCBI Taxonomy" id="1505907"/>
    <lineage>
        <taxon>Archaea</taxon>
        <taxon>Methanobacteriati</taxon>
        <taxon>Methanobacteriota</taxon>
        <taxon>Thermococci</taxon>
        <taxon>Thermococcales</taxon>
        <taxon>Thermococcaceae</taxon>
        <taxon>Thermococcus</taxon>
    </lineage>
</organism>
<dbReference type="Gene3D" id="3.40.50.300">
    <property type="entry name" value="P-loop containing nucleotide triphosphate hydrolases"/>
    <property type="match status" value="1"/>
</dbReference>
<evidence type="ECO:0000259" key="1">
    <source>
        <dbReference type="Pfam" id="PF13175"/>
    </source>
</evidence>
<dbReference type="HOGENOM" id="CLU_063816_1_0_2"/>
<dbReference type="OrthoDB" id="25344at2157"/>
<dbReference type="PANTHER" id="PTHR43581:SF2">
    <property type="entry name" value="EXCINUCLEASE ATPASE SUBUNIT"/>
    <property type="match status" value="1"/>
</dbReference>
<dbReference type="Proteomes" id="UP000029980">
    <property type="component" value="Chromosome"/>
</dbReference>
<dbReference type="EMBL" id="CP008887">
    <property type="protein sequence ID" value="AIU68856.1"/>
    <property type="molecule type" value="Genomic_DNA"/>
</dbReference>
<proteinExistence type="predicted"/>
<dbReference type="RefSeq" id="WP_081947174.1">
    <property type="nucleotide sequence ID" value="NZ_CP008887.1"/>
</dbReference>
<feature type="domain" description="Endonuclease GajA/Old nuclease/RecF-like AAA" evidence="1">
    <location>
        <begin position="1"/>
        <end position="66"/>
    </location>
</feature>
<dbReference type="AlphaFoldDB" id="A0A097QQV6"/>
<sequence>MITSLSIKNFRGIKSLDLENFGQVNVFVGRNNVGKSSVLEAIAIALSAANRDPTQLKAIFGHVLKWRGWVGHTSLYSLFTNSQIPIELKFIAGGVPFVVTIMHPGNLTQLMETKSKLKLDTETLKNMLSESVEAISLQIKAGPLQRNAMVLVSGSGNMTVMTSEDEPYPVELPVEFVTPYDMVTPGFIETVFSKAFKVRAYSIALDLIRRAYPDVEGLSPVHEENGVLMYVDIKHAPKSIPYYSMGDGFKFLSATAFLVSSMKNGYLLIDSAEAFHHLASLRAMVRTLLEGSLKNNVQVFLTTHSLELIDMLLEEGIRMGINGRVIYMKRENGKLTHSIETFENAKELREDLGIDLRG</sequence>
<dbReference type="InterPro" id="IPR041685">
    <property type="entry name" value="AAA_GajA/Old/RecF-like"/>
</dbReference>
<dbReference type="GeneID" id="31875225"/>
<dbReference type="KEGG" id="teu:TEU_00075"/>
<gene>
    <name evidence="2" type="ORF">TEU_00075</name>
</gene>
<dbReference type="PIRSF" id="PIRSF029347">
    <property type="entry name" value="RecF"/>
    <property type="match status" value="1"/>
</dbReference>
<dbReference type="Pfam" id="PF13175">
    <property type="entry name" value="AAA_15"/>
    <property type="match status" value="1"/>
</dbReference>
<dbReference type="InterPro" id="IPR051396">
    <property type="entry name" value="Bact_Antivir_Def_Nuclease"/>
</dbReference>
<accession>A0A097QQV6</accession>
<dbReference type="SUPFAM" id="SSF52540">
    <property type="entry name" value="P-loop containing nucleoside triphosphate hydrolases"/>
    <property type="match status" value="1"/>
</dbReference>
<dbReference type="InterPro" id="IPR027417">
    <property type="entry name" value="P-loop_NTPase"/>
</dbReference>
<dbReference type="InterPro" id="IPR014555">
    <property type="entry name" value="RecF-like"/>
</dbReference>